<evidence type="ECO:0000313" key="2">
    <source>
        <dbReference type="EMBL" id="KAF0760571.1"/>
    </source>
</evidence>
<reference evidence="2 3" key="1">
    <citation type="submission" date="2019-08" db="EMBL/GenBank/DDBJ databases">
        <title>Whole genome of Aphis craccivora.</title>
        <authorList>
            <person name="Voronova N.V."/>
            <person name="Shulinski R.S."/>
            <person name="Bandarenka Y.V."/>
            <person name="Zhorov D.G."/>
            <person name="Warner D."/>
        </authorList>
    </citation>
    <scope>NUCLEOTIDE SEQUENCE [LARGE SCALE GENOMIC DNA]</scope>
    <source>
        <strain evidence="2">180601</strain>
        <tissue evidence="2">Whole Body</tissue>
    </source>
</reference>
<comment type="caution">
    <text evidence="2">The sequence shown here is derived from an EMBL/GenBank/DDBJ whole genome shotgun (WGS) entry which is preliminary data.</text>
</comment>
<protein>
    <submittedName>
        <fullName evidence="2">Uncharacterized protein</fullName>
    </submittedName>
</protein>
<name>A0A6G0YSE3_APHCR</name>
<sequence>MAKREKTNITTNHSIRLKITGKSLDNGSATLRSTSMPLSSRLFLCDSFALLVIAIINTHYYKFHCMIEPKWI</sequence>
<keyword evidence="1" id="KW-0472">Membrane</keyword>
<proteinExistence type="predicted"/>
<dbReference type="Proteomes" id="UP000478052">
    <property type="component" value="Unassembled WGS sequence"/>
</dbReference>
<gene>
    <name evidence="2" type="ORF">FWK35_00022702</name>
</gene>
<dbReference type="OrthoDB" id="7866065at2759"/>
<feature type="transmembrane region" description="Helical" evidence="1">
    <location>
        <begin position="42"/>
        <end position="61"/>
    </location>
</feature>
<organism evidence="2 3">
    <name type="scientific">Aphis craccivora</name>
    <name type="common">Cowpea aphid</name>
    <dbReference type="NCBI Taxonomy" id="307492"/>
    <lineage>
        <taxon>Eukaryota</taxon>
        <taxon>Metazoa</taxon>
        <taxon>Ecdysozoa</taxon>
        <taxon>Arthropoda</taxon>
        <taxon>Hexapoda</taxon>
        <taxon>Insecta</taxon>
        <taxon>Pterygota</taxon>
        <taxon>Neoptera</taxon>
        <taxon>Paraneoptera</taxon>
        <taxon>Hemiptera</taxon>
        <taxon>Sternorrhyncha</taxon>
        <taxon>Aphidomorpha</taxon>
        <taxon>Aphidoidea</taxon>
        <taxon>Aphididae</taxon>
        <taxon>Aphidini</taxon>
        <taxon>Aphis</taxon>
        <taxon>Aphis</taxon>
    </lineage>
</organism>
<evidence type="ECO:0000256" key="1">
    <source>
        <dbReference type="SAM" id="Phobius"/>
    </source>
</evidence>
<keyword evidence="3" id="KW-1185">Reference proteome</keyword>
<dbReference type="EMBL" id="VUJU01002637">
    <property type="protein sequence ID" value="KAF0760571.1"/>
    <property type="molecule type" value="Genomic_DNA"/>
</dbReference>
<keyword evidence="1" id="KW-1133">Transmembrane helix</keyword>
<evidence type="ECO:0000313" key="3">
    <source>
        <dbReference type="Proteomes" id="UP000478052"/>
    </source>
</evidence>
<accession>A0A6G0YSE3</accession>
<dbReference type="AlphaFoldDB" id="A0A6G0YSE3"/>
<keyword evidence="1" id="KW-0812">Transmembrane</keyword>